<evidence type="ECO:0000259" key="2">
    <source>
        <dbReference type="Pfam" id="PF03466"/>
    </source>
</evidence>
<evidence type="ECO:0000256" key="1">
    <source>
        <dbReference type="ARBA" id="ARBA00009437"/>
    </source>
</evidence>
<dbReference type="GO" id="GO:0006351">
    <property type="term" value="P:DNA-templated transcription"/>
    <property type="evidence" value="ECO:0007669"/>
    <property type="project" value="TreeGrafter"/>
</dbReference>
<dbReference type="Pfam" id="PF03466">
    <property type="entry name" value="LysR_substrate"/>
    <property type="match status" value="1"/>
</dbReference>
<evidence type="ECO:0000313" key="3">
    <source>
        <dbReference type="EMBL" id="TCJ14992.1"/>
    </source>
</evidence>
<dbReference type="GO" id="GO:0043565">
    <property type="term" value="F:sequence-specific DNA binding"/>
    <property type="evidence" value="ECO:0007669"/>
    <property type="project" value="TreeGrafter"/>
</dbReference>
<dbReference type="CDD" id="cd08422">
    <property type="entry name" value="PBP2_CrgA_like"/>
    <property type="match status" value="1"/>
</dbReference>
<reference evidence="3 4" key="1">
    <citation type="submission" date="2019-03" db="EMBL/GenBank/DDBJ databases">
        <title>Genome sequence of Thiobacillaceae bacterium LSR1, a sulfur-oxidizing bacterium isolated from freshwater sediment.</title>
        <authorList>
            <person name="Li S."/>
        </authorList>
    </citation>
    <scope>NUCLEOTIDE SEQUENCE [LARGE SCALE GENOMIC DNA]</scope>
    <source>
        <strain evidence="3 4">LSR1</strain>
    </source>
</reference>
<proteinExistence type="inferred from homology"/>
<keyword evidence="4" id="KW-1185">Reference proteome</keyword>
<organism evidence="3 4">
    <name type="scientific">Parasulfuritortus cantonensis</name>
    <dbReference type="NCBI Taxonomy" id="2528202"/>
    <lineage>
        <taxon>Bacteria</taxon>
        <taxon>Pseudomonadati</taxon>
        <taxon>Pseudomonadota</taxon>
        <taxon>Betaproteobacteria</taxon>
        <taxon>Nitrosomonadales</taxon>
        <taxon>Thiobacillaceae</taxon>
        <taxon>Parasulfuritortus</taxon>
    </lineage>
</organism>
<dbReference type="PANTHER" id="PTHR30537:SF5">
    <property type="entry name" value="HTH-TYPE TRANSCRIPTIONAL ACTIVATOR TTDR-RELATED"/>
    <property type="match status" value="1"/>
</dbReference>
<accession>A0A4V6NAZ9</accession>
<comment type="caution">
    <text evidence="3">The sequence shown here is derived from an EMBL/GenBank/DDBJ whole genome shotgun (WGS) entry which is preliminary data.</text>
</comment>
<feature type="non-terminal residue" evidence="3">
    <location>
        <position position="1"/>
    </location>
</feature>
<dbReference type="AlphaFoldDB" id="A0A4V6NAZ9"/>
<protein>
    <submittedName>
        <fullName evidence="3">LysR family transcriptional regulator</fullName>
    </submittedName>
</protein>
<comment type="similarity">
    <text evidence="1">Belongs to the LysR transcriptional regulatory family.</text>
</comment>
<evidence type="ECO:0000313" key="4">
    <source>
        <dbReference type="Proteomes" id="UP000295443"/>
    </source>
</evidence>
<dbReference type="Gene3D" id="3.40.190.10">
    <property type="entry name" value="Periplasmic binding protein-like II"/>
    <property type="match status" value="2"/>
</dbReference>
<dbReference type="InterPro" id="IPR005119">
    <property type="entry name" value="LysR_subst-bd"/>
</dbReference>
<dbReference type="InterPro" id="IPR058163">
    <property type="entry name" value="LysR-type_TF_proteobact-type"/>
</dbReference>
<dbReference type="Proteomes" id="UP000295443">
    <property type="component" value="Unassembled WGS sequence"/>
</dbReference>
<dbReference type="GO" id="GO:0003700">
    <property type="term" value="F:DNA-binding transcription factor activity"/>
    <property type="evidence" value="ECO:0007669"/>
    <property type="project" value="TreeGrafter"/>
</dbReference>
<dbReference type="PANTHER" id="PTHR30537">
    <property type="entry name" value="HTH-TYPE TRANSCRIPTIONAL REGULATOR"/>
    <property type="match status" value="1"/>
</dbReference>
<dbReference type="EMBL" id="SJZB01000032">
    <property type="protein sequence ID" value="TCJ14992.1"/>
    <property type="molecule type" value="Genomic_DNA"/>
</dbReference>
<name>A0A4V6NAZ9_9PROT</name>
<gene>
    <name evidence="3" type="ORF">EZJ19_08930</name>
</gene>
<feature type="domain" description="LysR substrate-binding" evidence="2">
    <location>
        <begin position="3"/>
        <end position="164"/>
    </location>
</feature>
<sequence>RRVDLIQEGFDLAIRIARLDDSSLIARRLAPVRHGVYASPAYLAAHAAPSRAGELAGHACLVYSDSSEPGLWNYVGPDGTPGSIRVPARVTASSGDFLLRAALDGLGVILLPTFYVAEALRQGALVPVLADHAWPELSVYAVYPPTRHLSGRVRGFIDFLAERLAGEPYWDRA</sequence>
<dbReference type="RefSeq" id="WP_206199377.1">
    <property type="nucleotide sequence ID" value="NZ_SJZB01000032.1"/>
</dbReference>
<dbReference type="SUPFAM" id="SSF53850">
    <property type="entry name" value="Periplasmic binding protein-like II"/>
    <property type="match status" value="1"/>
</dbReference>